<proteinExistence type="predicted"/>
<reference evidence="3" key="1">
    <citation type="journal article" date="2016" name="Nat. Commun.">
        <title>The Gonium pectorale genome demonstrates co-option of cell cycle regulation during the evolution of multicellularity.</title>
        <authorList>
            <person name="Hanschen E.R."/>
            <person name="Marriage T.N."/>
            <person name="Ferris P.J."/>
            <person name="Hamaji T."/>
            <person name="Toyoda A."/>
            <person name="Fujiyama A."/>
            <person name="Neme R."/>
            <person name="Noguchi H."/>
            <person name="Minakuchi Y."/>
            <person name="Suzuki M."/>
            <person name="Kawai-Toyooka H."/>
            <person name="Smith D.R."/>
            <person name="Sparks H."/>
            <person name="Anderson J."/>
            <person name="Bakaric R."/>
            <person name="Luria V."/>
            <person name="Karger A."/>
            <person name="Kirschner M.W."/>
            <person name="Durand P.M."/>
            <person name="Michod R.E."/>
            <person name="Nozaki H."/>
            <person name="Olson B.J."/>
        </authorList>
    </citation>
    <scope>NUCLEOTIDE SEQUENCE [LARGE SCALE GENOMIC DNA]</scope>
    <source>
        <strain evidence="3">NIES-2863</strain>
    </source>
</reference>
<dbReference type="EMBL" id="LSYV01000004">
    <property type="protein sequence ID" value="KXZ55368.1"/>
    <property type="molecule type" value="Genomic_DNA"/>
</dbReference>
<feature type="region of interest" description="Disordered" evidence="1">
    <location>
        <begin position="179"/>
        <end position="200"/>
    </location>
</feature>
<protein>
    <recommendedName>
        <fullName evidence="4">RanBP2-type domain-containing protein</fullName>
    </recommendedName>
</protein>
<name>A0A150H0G6_GONPE</name>
<keyword evidence="3" id="KW-1185">Reference proteome</keyword>
<evidence type="ECO:0000313" key="2">
    <source>
        <dbReference type="EMBL" id="KXZ55368.1"/>
    </source>
</evidence>
<dbReference type="SUPFAM" id="SSF90209">
    <property type="entry name" value="Ran binding protein zinc finger-like"/>
    <property type="match status" value="1"/>
</dbReference>
<evidence type="ECO:0000256" key="1">
    <source>
        <dbReference type="SAM" id="MobiDB-lite"/>
    </source>
</evidence>
<sequence>MGPGESEELFGEFDDVKGALLSFSRRRPDVLFGLPPPDLEALAAPPLLNRERNDRKLRNADARFKGTYASARPGAGAADGEVGGGGVVPASPTKHASTQDLMRVLWFWATAPPGEVAASAPGLVPALRRLLRRVRALAASEPEQTALERASRLALGTPTAAQLEERAAAQAAAAAAEEGAAAWAPGGRRRERGAAFDDRRRKQTLRAAAEAGQAVQAGDWLCGSCGSLNWRDRRRCFR</sequence>
<dbReference type="Gene3D" id="4.10.1060.10">
    <property type="entry name" value="Zinc finger, RanBP2-type"/>
    <property type="match status" value="1"/>
</dbReference>
<dbReference type="OrthoDB" id="549419at2759"/>
<comment type="caution">
    <text evidence="2">The sequence shown here is derived from an EMBL/GenBank/DDBJ whole genome shotgun (WGS) entry which is preliminary data.</text>
</comment>
<feature type="region of interest" description="Disordered" evidence="1">
    <location>
        <begin position="70"/>
        <end position="89"/>
    </location>
</feature>
<evidence type="ECO:0000313" key="3">
    <source>
        <dbReference type="Proteomes" id="UP000075714"/>
    </source>
</evidence>
<evidence type="ECO:0008006" key="4">
    <source>
        <dbReference type="Google" id="ProtNLM"/>
    </source>
</evidence>
<gene>
    <name evidence="2" type="ORF">GPECTOR_3g497</name>
</gene>
<dbReference type="AlphaFoldDB" id="A0A150H0G6"/>
<dbReference type="InterPro" id="IPR036443">
    <property type="entry name" value="Znf_RanBP2_sf"/>
</dbReference>
<organism evidence="2 3">
    <name type="scientific">Gonium pectorale</name>
    <name type="common">Green alga</name>
    <dbReference type="NCBI Taxonomy" id="33097"/>
    <lineage>
        <taxon>Eukaryota</taxon>
        <taxon>Viridiplantae</taxon>
        <taxon>Chlorophyta</taxon>
        <taxon>core chlorophytes</taxon>
        <taxon>Chlorophyceae</taxon>
        <taxon>CS clade</taxon>
        <taxon>Chlamydomonadales</taxon>
        <taxon>Volvocaceae</taxon>
        <taxon>Gonium</taxon>
    </lineage>
</organism>
<accession>A0A150H0G6</accession>
<dbReference type="Proteomes" id="UP000075714">
    <property type="component" value="Unassembled WGS sequence"/>
</dbReference>
<dbReference type="STRING" id="33097.A0A150H0G6"/>